<reference evidence="2" key="1">
    <citation type="submission" date="2021-01" db="EMBL/GenBank/DDBJ databases">
        <authorList>
            <person name="Zahm M."/>
            <person name="Roques C."/>
            <person name="Cabau C."/>
            <person name="Klopp C."/>
            <person name="Donnadieu C."/>
            <person name="Jouanno E."/>
            <person name="Lampietro C."/>
            <person name="Louis A."/>
            <person name="Herpin A."/>
            <person name="Echchiki A."/>
            <person name="Berthelot C."/>
            <person name="Parey E."/>
            <person name="Roest-Crollius H."/>
            <person name="Braasch I."/>
            <person name="Postlethwait J."/>
            <person name="Bobe J."/>
            <person name="Montfort J."/>
            <person name="Bouchez O."/>
            <person name="Begum T."/>
            <person name="Mejri S."/>
            <person name="Adams A."/>
            <person name="Chen W.-J."/>
            <person name="Guiguen Y."/>
        </authorList>
    </citation>
    <scope>NUCLEOTIDE SEQUENCE</scope>
    <source>
        <strain evidence="2">YG-15Mar2019-1</strain>
        <tissue evidence="2">Brain</tissue>
    </source>
</reference>
<feature type="region of interest" description="Disordered" evidence="1">
    <location>
        <begin position="81"/>
        <end position="113"/>
    </location>
</feature>
<dbReference type="AlphaFoldDB" id="A0A9D3Q557"/>
<accession>A0A9D3Q557</accession>
<protein>
    <submittedName>
        <fullName evidence="2">Uncharacterized protein</fullName>
    </submittedName>
</protein>
<gene>
    <name evidence="2" type="ORF">MATL_G00101130</name>
</gene>
<feature type="non-terminal residue" evidence="2">
    <location>
        <position position="150"/>
    </location>
</feature>
<organism evidence="2 3">
    <name type="scientific">Megalops atlanticus</name>
    <name type="common">Tarpon</name>
    <name type="synonym">Clupea gigantea</name>
    <dbReference type="NCBI Taxonomy" id="7932"/>
    <lineage>
        <taxon>Eukaryota</taxon>
        <taxon>Metazoa</taxon>
        <taxon>Chordata</taxon>
        <taxon>Craniata</taxon>
        <taxon>Vertebrata</taxon>
        <taxon>Euteleostomi</taxon>
        <taxon>Actinopterygii</taxon>
        <taxon>Neopterygii</taxon>
        <taxon>Teleostei</taxon>
        <taxon>Elopiformes</taxon>
        <taxon>Megalopidae</taxon>
        <taxon>Megalops</taxon>
    </lineage>
</organism>
<evidence type="ECO:0000313" key="2">
    <source>
        <dbReference type="EMBL" id="KAG7473935.1"/>
    </source>
</evidence>
<evidence type="ECO:0000256" key="1">
    <source>
        <dbReference type="SAM" id="MobiDB-lite"/>
    </source>
</evidence>
<proteinExistence type="predicted"/>
<evidence type="ECO:0000313" key="3">
    <source>
        <dbReference type="Proteomes" id="UP001046870"/>
    </source>
</evidence>
<dbReference type="OrthoDB" id="8963431at2759"/>
<keyword evidence="3" id="KW-1185">Reference proteome</keyword>
<dbReference type="Proteomes" id="UP001046870">
    <property type="component" value="Chromosome 7"/>
</dbReference>
<name>A0A9D3Q557_MEGAT</name>
<feature type="compositionally biased region" description="Basic residues" evidence="1">
    <location>
        <begin position="94"/>
        <end position="110"/>
    </location>
</feature>
<dbReference type="EMBL" id="JAFDVH010000007">
    <property type="protein sequence ID" value="KAG7473935.1"/>
    <property type="molecule type" value="Genomic_DNA"/>
</dbReference>
<comment type="caution">
    <text evidence="2">The sequence shown here is derived from an EMBL/GenBank/DDBJ whole genome shotgun (WGS) entry which is preliminary data.</text>
</comment>
<sequence length="150" mass="17168">MALPTYKELSLHLHEIEMAVRAQREAQRLPRICKLAVVFLLVSGLFVQDSLTLTSYTRQEPLDIGLRHSCITNLRLIPEISKTPEATHSTRPGRSARRRRRDRKQRRGKRGGLTAKLKLTPHRLSLPSIFLANVRSLVNKMDESYDFASP</sequence>